<dbReference type="Proteomes" id="UP000463051">
    <property type="component" value="Unassembled WGS sequence"/>
</dbReference>
<dbReference type="CDD" id="cd00383">
    <property type="entry name" value="trans_reg_C"/>
    <property type="match status" value="1"/>
</dbReference>
<keyword evidence="2 7" id="KW-0597">Phosphoprotein</keyword>
<name>A0A7X2H739_9BACL</name>
<evidence type="ECO:0000256" key="3">
    <source>
        <dbReference type="ARBA" id="ARBA00023012"/>
    </source>
</evidence>
<dbReference type="SMART" id="SM00862">
    <property type="entry name" value="Trans_reg_C"/>
    <property type="match status" value="1"/>
</dbReference>
<dbReference type="InterPro" id="IPR039420">
    <property type="entry name" value="WalR-like"/>
</dbReference>
<dbReference type="AlphaFoldDB" id="A0A7X2H739"/>
<dbReference type="PANTHER" id="PTHR48111:SF40">
    <property type="entry name" value="PHOSPHATE REGULON TRANSCRIPTIONAL REGULATORY PROTEIN PHOB"/>
    <property type="match status" value="1"/>
</dbReference>
<dbReference type="PANTHER" id="PTHR48111">
    <property type="entry name" value="REGULATOR OF RPOS"/>
    <property type="match status" value="1"/>
</dbReference>
<evidence type="ECO:0000256" key="1">
    <source>
        <dbReference type="ARBA" id="ARBA00004496"/>
    </source>
</evidence>
<evidence type="ECO:0000259" key="10">
    <source>
        <dbReference type="PROSITE" id="PS51755"/>
    </source>
</evidence>
<keyword evidence="6" id="KW-0804">Transcription</keyword>
<evidence type="ECO:0000313" key="12">
    <source>
        <dbReference type="Proteomes" id="UP000463051"/>
    </source>
</evidence>
<evidence type="ECO:0000256" key="8">
    <source>
        <dbReference type="PROSITE-ProRule" id="PRU01091"/>
    </source>
</evidence>
<organism evidence="11 12">
    <name type="scientific">Paenibacillus monticola</name>
    <dbReference type="NCBI Taxonomy" id="2666075"/>
    <lineage>
        <taxon>Bacteria</taxon>
        <taxon>Bacillati</taxon>
        <taxon>Bacillota</taxon>
        <taxon>Bacilli</taxon>
        <taxon>Bacillales</taxon>
        <taxon>Paenibacillaceae</taxon>
        <taxon>Paenibacillus</taxon>
    </lineage>
</organism>
<keyword evidence="4" id="KW-0805">Transcription regulation</keyword>
<dbReference type="InterPro" id="IPR011006">
    <property type="entry name" value="CheY-like_superfamily"/>
</dbReference>
<evidence type="ECO:0000256" key="6">
    <source>
        <dbReference type="ARBA" id="ARBA00023163"/>
    </source>
</evidence>
<feature type="DNA-binding region" description="OmpR/PhoB-type" evidence="8">
    <location>
        <begin position="126"/>
        <end position="221"/>
    </location>
</feature>
<dbReference type="GO" id="GO:0000976">
    <property type="term" value="F:transcription cis-regulatory region binding"/>
    <property type="evidence" value="ECO:0007669"/>
    <property type="project" value="TreeGrafter"/>
</dbReference>
<evidence type="ECO:0000259" key="9">
    <source>
        <dbReference type="PROSITE" id="PS50110"/>
    </source>
</evidence>
<sequence length="224" mass="25833">MIVEDEVELAEIERDFLLAEQYDVLLCHDGNTAFGLFQQYQPDILLLDIMLPGTDGIEILRRVRTESTAIVIITSAKESEFDRILGLGLGADDYMTKPFSIKEMVARVKAQLRRSFYFNEKLSNTEHVIGFQNIKIDLKSRQIMNGEAEIFLTVKEYDILVFLLQHPNQVFTREQMFEHIWGTWEVGDLNTITVHIQKIREKLNDAESIVTVRGVGYRFNGAML</sequence>
<evidence type="ECO:0000256" key="7">
    <source>
        <dbReference type="PROSITE-ProRule" id="PRU00169"/>
    </source>
</evidence>
<dbReference type="EMBL" id="WJXB01000006">
    <property type="protein sequence ID" value="MRN54751.1"/>
    <property type="molecule type" value="Genomic_DNA"/>
</dbReference>
<dbReference type="GO" id="GO:0032993">
    <property type="term" value="C:protein-DNA complex"/>
    <property type="evidence" value="ECO:0007669"/>
    <property type="project" value="TreeGrafter"/>
</dbReference>
<dbReference type="InterPro" id="IPR016032">
    <property type="entry name" value="Sig_transdc_resp-reg_C-effctor"/>
</dbReference>
<dbReference type="Gene3D" id="3.40.50.2300">
    <property type="match status" value="1"/>
</dbReference>
<protein>
    <submittedName>
        <fullName evidence="11">Response regulator</fullName>
    </submittedName>
</protein>
<dbReference type="PROSITE" id="PS51755">
    <property type="entry name" value="OMPR_PHOB"/>
    <property type="match status" value="1"/>
</dbReference>
<dbReference type="GO" id="GO:0000156">
    <property type="term" value="F:phosphorelay response regulator activity"/>
    <property type="evidence" value="ECO:0007669"/>
    <property type="project" value="TreeGrafter"/>
</dbReference>
<keyword evidence="12" id="KW-1185">Reference proteome</keyword>
<keyword evidence="3" id="KW-0902">Two-component regulatory system</keyword>
<dbReference type="SUPFAM" id="SSF52172">
    <property type="entry name" value="CheY-like"/>
    <property type="match status" value="1"/>
</dbReference>
<dbReference type="Gene3D" id="6.10.250.690">
    <property type="match status" value="1"/>
</dbReference>
<evidence type="ECO:0000256" key="4">
    <source>
        <dbReference type="ARBA" id="ARBA00023015"/>
    </source>
</evidence>
<feature type="domain" description="Response regulatory" evidence="9">
    <location>
        <begin position="1"/>
        <end position="112"/>
    </location>
</feature>
<dbReference type="InterPro" id="IPR036388">
    <property type="entry name" value="WH-like_DNA-bd_sf"/>
</dbReference>
<proteinExistence type="predicted"/>
<dbReference type="Pfam" id="PF00072">
    <property type="entry name" value="Response_reg"/>
    <property type="match status" value="1"/>
</dbReference>
<feature type="domain" description="OmpR/PhoB-type" evidence="10">
    <location>
        <begin position="126"/>
        <end position="221"/>
    </location>
</feature>
<accession>A0A7X2H739</accession>
<dbReference type="InterPro" id="IPR001867">
    <property type="entry name" value="OmpR/PhoB-type_DNA-bd"/>
</dbReference>
<keyword evidence="5 8" id="KW-0238">DNA-binding</keyword>
<gene>
    <name evidence="11" type="ORF">GJB61_17355</name>
</gene>
<evidence type="ECO:0000313" key="11">
    <source>
        <dbReference type="EMBL" id="MRN54751.1"/>
    </source>
</evidence>
<dbReference type="SMART" id="SM00448">
    <property type="entry name" value="REC"/>
    <property type="match status" value="1"/>
</dbReference>
<dbReference type="GO" id="GO:0005829">
    <property type="term" value="C:cytosol"/>
    <property type="evidence" value="ECO:0007669"/>
    <property type="project" value="TreeGrafter"/>
</dbReference>
<reference evidence="11 12" key="1">
    <citation type="submission" date="2019-11" db="EMBL/GenBank/DDBJ databases">
        <title>Paenibacillus monticola sp. nov., a novel PGPR strain isolated from mountain sample in China.</title>
        <authorList>
            <person name="Zhao Q."/>
            <person name="Li H.-P."/>
            <person name="Zhang J.-L."/>
        </authorList>
    </citation>
    <scope>NUCLEOTIDE SEQUENCE [LARGE SCALE GENOMIC DNA]</scope>
    <source>
        <strain evidence="11 12">LC-T2</strain>
    </source>
</reference>
<dbReference type="SUPFAM" id="SSF46894">
    <property type="entry name" value="C-terminal effector domain of the bipartite response regulators"/>
    <property type="match status" value="1"/>
</dbReference>
<feature type="modified residue" description="4-aspartylphosphate" evidence="7">
    <location>
        <position position="48"/>
    </location>
</feature>
<evidence type="ECO:0000256" key="5">
    <source>
        <dbReference type="ARBA" id="ARBA00023125"/>
    </source>
</evidence>
<dbReference type="Gene3D" id="1.10.10.10">
    <property type="entry name" value="Winged helix-like DNA-binding domain superfamily/Winged helix DNA-binding domain"/>
    <property type="match status" value="1"/>
</dbReference>
<comment type="caution">
    <text evidence="11">The sequence shown here is derived from an EMBL/GenBank/DDBJ whole genome shotgun (WGS) entry which is preliminary data.</text>
</comment>
<dbReference type="Pfam" id="PF00486">
    <property type="entry name" value="Trans_reg_C"/>
    <property type="match status" value="1"/>
</dbReference>
<evidence type="ECO:0000256" key="2">
    <source>
        <dbReference type="ARBA" id="ARBA00022553"/>
    </source>
</evidence>
<dbReference type="PROSITE" id="PS50110">
    <property type="entry name" value="RESPONSE_REGULATORY"/>
    <property type="match status" value="1"/>
</dbReference>
<comment type="subcellular location">
    <subcellularLocation>
        <location evidence="1">Cytoplasm</location>
    </subcellularLocation>
</comment>
<dbReference type="GO" id="GO:0006355">
    <property type="term" value="P:regulation of DNA-templated transcription"/>
    <property type="evidence" value="ECO:0007669"/>
    <property type="project" value="InterPro"/>
</dbReference>
<dbReference type="InterPro" id="IPR001789">
    <property type="entry name" value="Sig_transdc_resp-reg_receiver"/>
</dbReference>
<dbReference type="FunFam" id="1.10.10.10:FF:000018">
    <property type="entry name" value="DNA-binding response regulator ResD"/>
    <property type="match status" value="1"/>
</dbReference>